<keyword evidence="3" id="KW-0813">Transport</keyword>
<evidence type="ECO:0000313" key="12">
    <source>
        <dbReference type="EMBL" id="CCD22479.1"/>
    </source>
</evidence>
<evidence type="ECO:0000256" key="2">
    <source>
        <dbReference type="ARBA" id="ARBA00009063"/>
    </source>
</evidence>
<evidence type="ECO:0000256" key="9">
    <source>
        <dbReference type="SAM" id="Coils"/>
    </source>
</evidence>
<dbReference type="OMA" id="YRIRTHI"/>
<comment type="subcellular location">
    <subcellularLocation>
        <location evidence="1">Membrane</location>
        <topology evidence="1">Single-pass type IV membrane protein</topology>
    </subcellularLocation>
</comment>
<feature type="transmembrane region" description="Helical" evidence="10">
    <location>
        <begin position="341"/>
        <end position="359"/>
    </location>
</feature>
<keyword evidence="5" id="KW-0653">Protein transport</keyword>
<evidence type="ECO:0000256" key="10">
    <source>
        <dbReference type="SAM" id="Phobius"/>
    </source>
</evidence>
<gene>
    <name evidence="12" type="primary">NDAI0A03220</name>
    <name evidence="12" type="ordered locus">NDAI_0A03220</name>
</gene>
<keyword evidence="8 10" id="KW-0472">Membrane</keyword>
<dbReference type="Proteomes" id="UP000000689">
    <property type="component" value="Chromosome 1"/>
</dbReference>
<sequence length="360" mass="41049">MTDLTPVFQKYINIIKSEYPERVHKLPADAHSKQLKSKSALQLKDTFIKECYDLLNCLIELKKILSSIESQYKSDVDMTELEKDDFDTDFRLQFQKYIQKFQLLEKYENERQNLINERVINPHKSNLSLGNLFHIHGSSASDDASSIISFHVTNNKFRLGVLQSLNLLIGVVSSKFTAMQQDRLESQRKFELFDFNSGIHTSSNINEQIITPATSTIDTNDIVSATSLTVSQSNPVETVQDEVKLYEDTVSKLTGEQLQILQSEHEELLNDKNDQLAKIEKINKSIMDIVSVQTDLAAHLQIQSQNINNILDNQDDIEVNIRQGNKQLNKAKKAAGRTAKLTTYLAIFFGILILFLDYIS</sequence>
<evidence type="ECO:0000313" key="13">
    <source>
        <dbReference type="Proteomes" id="UP000000689"/>
    </source>
</evidence>
<dbReference type="GO" id="GO:0015031">
    <property type="term" value="P:protein transport"/>
    <property type="evidence" value="ECO:0007669"/>
    <property type="project" value="UniProtKB-KW"/>
</dbReference>
<reference evidence="12 13" key="1">
    <citation type="journal article" date="2011" name="Proc. Natl. Acad. Sci. U.S.A.">
        <title>Evolutionary erosion of yeast sex chromosomes by mating-type switching accidents.</title>
        <authorList>
            <person name="Gordon J.L."/>
            <person name="Armisen D."/>
            <person name="Proux-Wera E."/>
            <person name="Oheigeartaigh S.S."/>
            <person name="Byrne K.P."/>
            <person name="Wolfe K.H."/>
        </authorList>
    </citation>
    <scope>NUCLEOTIDE SEQUENCE [LARGE SCALE GENOMIC DNA]</scope>
    <source>
        <strain evidence="13">ATCC 10597 / BCRC 20456 / CBS 421 / NBRC 0211 / NRRL Y-12639</strain>
    </source>
</reference>
<keyword evidence="13" id="KW-1185">Reference proteome</keyword>
<dbReference type="InterPro" id="IPR019529">
    <property type="entry name" value="Syntaxin-18_N"/>
</dbReference>
<keyword evidence="6 10" id="KW-1133">Transmembrane helix</keyword>
<keyword evidence="4 10" id="KW-0812">Transmembrane</keyword>
<evidence type="ECO:0000256" key="5">
    <source>
        <dbReference type="ARBA" id="ARBA00022927"/>
    </source>
</evidence>
<dbReference type="GO" id="GO:0006890">
    <property type="term" value="P:retrograde vesicle-mediated transport, Golgi to endoplasmic reticulum"/>
    <property type="evidence" value="ECO:0007669"/>
    <property type="project" value="EnsemblFungi"/>
</dbReference>
<evidence type="ECO:0000259" key="11">
    <source>
        <dbReference type="PROSITE" id="PS50192"/>
    </source>
</evidence>
<dbReference type="SUPFAM" id="SSF58038">
    <property type="entry name" value="SNARE fusion complex"/>
    <property type="match status" value="1"/>
</dbReference>
<dbReference type="RefSeq" id="XP_003667722.1">
    <property type="nucleotide sequence ID" value="XM_003667674.1"/>
</dbReference>
<dbReference type="GO" id="GO:0016320">
    <property type="term" value="P:endoplasmic reticulum membrane fusion"/>
    <property type="evidence" value="ECO:0007669"/>
    <property type="project" value="EnsemblFungi"/>
</dbReference>
<evidence type="ECO:0000256" key="3">
    <source>
        <dbReference type="ARBA" id="ARBA00022448"/>
    </source>
</evidence>
<protein>
    <recommendedName>
        <fullName evidence="11">t-SNARE coiled-coil homology domain-containing protein</fullName>
    </recommendedName>
</protein>
<dbReference type="AlphaFoldDB" id="G0W3U1"/>
<dbReference type="Gene3D" id="1.20.5.110">
    <property type="match status" value="1"/>
</dbReference>
<dbReference type="PROSITE" id="PS50192">
    <property type="entry name" value="T_SNARE"/>
    <property type="match status" value="1"/>
</dbReference>
<name>G0W3U1_NAUDC</name>
<evidence type="ECO:0000256" key="8">
    <source>
        <dbReference type="ARBA" id="ARBA00023136"/>
    </source>
</evidence>
<evidence type="ECO:0000256" key="4">
    <source>
        <dbReference type="ARBA" id="ARBA00022692"/>
    </source>
</evidence>
<dbReference type="HOGENOM" id="CLU_069210_1_0_1"/>
<dbReference type="Pfam" id="PF10496">
    <property type="entry name" value="Syntaxin-18_N"/>
    <property type="match status" value="1"/>
</dbReference>
<dbReference type="GO" id="GO:0005783">
    <property type="term" value="C:endoplasmic reticulum"/>
    <property type="evidence" value="ECO:0007669"/>
    <property type="project" value="EnsemblFungi"/>
</dbReference>
<dbReference type="STRING" id="1071378.G0W3U1"/>
<dbReference type="PANTHER" id="PTHR15959:SF0">
    <property type="entry name" value="SYNTAXIN-18"/>
    <property type="match status" value="1"/>
</dbReference>
<organism evidence="12 13">
    <name type="scientific">Naumovozyma dairenensis (strain ATCC 10597 / BCRC 20456 / CBS 421 / NBRC 0211 / NRRL Y-12639)</name>
    <name type="common">Saccharomyces dairenensis</name>
    <dbReference type="NCBI Taxonomy" id="1071378"/>
    <lineage>
        <taxon>Eukaryota</taxon>
        <taxon>Fungi</taxon>
        <taxon>Dikarya</taxon>
        <taxon>Ascomycota</taxon>
        <taxon>Saccharomycotina</taxon>
        <taxon>Saccharomycetes</taxon>
        <taxon>Saccharomycetales</taxon>
        <taxon>Saccharomycetaceae</taxon>
        <taxon>Naumovozyma</taxon>
    </lineage>
</organism>
<dbReference type="OrthoDB" id="342981at2759"/>
<accession>G0W3U1</accession>
<evidence type="ECO:0000256" key="6">
    <source>
        <dbReference type="ARBA" id="ARBA00022989"/>
    </source>
</evidence>
<dbReference type="GeneID" id="11493782"/>
<feature type="domain" description="T-SNARE coiled-coil homology" evidence="11">
    <location>
        <begin position="269"/>
        <end position="331"/>
    </location>
</feature>
<dbReference type="PANTHER" id="PTHR15959">
    <property type="entry name" value="SYNTAXIN-18"/>
    <property type="match status" value="1"/>
</dbReference>
<keyword evidence="7 9" id="KW-0175">Coiled coil</keyword>
<dbReference type="KEGG" id="ndi:NDAI_0A03220"/>
<evidence type="ECO:0000256" key="1">
    <source>
        <dbReference type="ARBA" id="ARBA00004211"/>
    </source>
</evidence>
<dbReference type="eggNOG" id="KOG3894">
    <property type="taxonomic scope" value="Eukaryota"/>
</dbReference>
<comment type="similarity">
    <text evidence="2">Belongs to the syntaxin family.</text>
</comment>
<dbReference type="EMBL" id="HE580267">
    <property type="protein sequence ID" value="CCD22479.1"/>
    <property type="molecule type" value="Genomic_DNA"/>
</dbReference>
<feature type="coiled-coil region" evidence="9">
    <location>
        <begin position="236"/>
        <end position="285"/>
    </location>
</feature>
<dbReference type="InterPro" id="IPR000727">
    <property type="entry name" value="T_SNARE_dom"/>
</dbReference>
<dbReference type="SMART" id="SM00397">
    <property type="entry name" value="t_SNARE"/>
    <property type="match status" value="1"/>
</dbReference>
<dbReference type="GO" id="GO:0031201">
    <property type="term" value="C:SNARE complex"/>
    <property type="evidence" value="ECO:0007669"/>
    <property type="project" value="EnsemblFungi"/>
</dbReference>
<evidence type="ECO:0000256" key="7">
    <source>
        <dbReference type="ARBA" id="ARBA00023054"/>
    </source>
</evidence>
<proteinExistence type="inferred from homology"/>